<dbReference type="PROSITE" id="PS51882">
    <property type="entry name" value="G_ALPHA"/>
    <property type="match status" value="1"/>
</dbReference>
<protein>
    <submittedName>
        <fullName evidence="7">Uncharacterized protein</fullName>
    </submittedName>
</protein>
<name>X6NW13_RETFI</name>
<evidence type="ECO:0000256" key="4">
    <source>
        <dbReference type="ARBA" id="ARBA00023224"/>
    </source>
</evidence>
<dbReference type="GO" id="GO:0046872">
    <property type="term" value="F:metal ion binding"/>
    <property type="evidence" value="ECO:0007669"/>
    <property type="project" value="UniProtKB-KW"/>
</dbReference>
<dbReference type="Pfam" id="PF00503">
    <property type="entry name" value="G-alpha"/>
    <property type="match status" value="1"/>
</dbReference>
<feature type="non-terminal residue" evidence="7">
    <location>
        <position position="196"/>
    </location>
</feature>
<dbReference type="AlphaFoldDB" id="X6NW13"/>
<dbReference type="SUPFAM" id="SSF47895">
    <property type="entry name" value="Transducin (alpha subunit), insertion domain"/>
    <property type="match status" value="1"/>
</dbReference>
<comment type="caution">
    <text evidence="7">The sequence shown here is derived from an EMBL/GenBank/DDBJ whole genome shotgun (WGS) entry which is preliminary data.</text>
</comment>
<dbReference type="PANTHER" id="PTHR10218:SF302">
    <property type="entry name" value="GUANINE NUCLEOTIDE-BINDING PROTEIN ALPHA-5 SUBUNIT"/>
    <property type="match status" value="1"/>
</dbReference>
<keyword evidence="3 5" id="KW-0342">GTP-binding</keyword>
<evidence type="ECO:0000256" key="6">
    <source>
        <dbReference type="PIRSR" id="PIRSR601019-2"/>
    </source>
</evidence>
<reference evidence="7 8" key="1">
    <citation type="journal article" date="2013" name="Curr. Biol.">
        <title>The Genome of the Foraminiferan Reticulomyxa filosa.</title>
        <authorList>
            <person name="Glockner G."/>
            <person name="Hulsmann N."/>
            <person name="Schleicher M."/>
            <person name="Noegel A.A."/>
            <person name="Eichinger L."/>
            <person name="Gallinger C."/>
            <person name="Pawlowski J."/>
            <person name="Sierra R."/>
            <person name="Euteneuer U."/>
            <person name="Pillet L."/>
            <person name="Moustafa A."/>
            <person name="Platzer M."/>
            <person name="Groth M."/>
            <person name="Szafranski K."/>
            <person name="Schliwa M."/>
        </authorList>
    </citation>
    <scope>NUCLEOTIDE SEQUENCE [LARGE SCALE GENOMIC DNA]</scope>
</reference>
<dbReference type="GO" id="GO:0007188">
    <property type="term" value="P:adenylate cyclase-modulating G protein-coupled receptor signaling pathway"/>
    <property type="evidence" value="ECO:0007669"/>
    <property type="project" value="TreeGrafter"/>
</dbReference>
<dbReference type="Gene3D" id="3.40.50.300">
    <property type="entry name" value="P-loop containing nucleotide triphosphate hydrolases"/>
    <property type="match status" value="1"/>
</dbReference>
<dbReference type="GO" id="GO:0031683">
    <property type="term" value="F:G-protein beta/gamma-subunit complex binding"/>
    <property type="evidence" value="ECO:0007669"/>
    <property type="project" value="InterPro"/>
</dbReference>
<dbReference type="Proteomes" id="UP000023152">
    <property type="component" value="Unassembled WGS sequence"/>
</dbReference>
<keyword evidence="2 5" id="KW-0547">Nucleotide-binding</keyword>
<dbReference type="SMART" id="SM00275">
    <property type="entry name" value="G_alpha"/>
    <property type="match status" value="1"/>
</dbReference>
<evidence type="ECO:0000256" key="3">
    <source>
        <dbReference type="ARBA" id="ARBA00023134"/>
    </source>
</evidence>
<sequence>MGACVGGDETNRTVQREIDHDKAVETKVHKLLLLGAGGSGKSTFFKQLKTIHGDGHSLREKEGFKRQIFGQVIENMQILVRQCKTLTEGTSEDIESDERAENLRKELDKDEIADYKIDSEYEESCKYLLELPSGSAAMDDELAGHVKKLWNECTPIRKMFEHRNKICVPDSTGYFFKEMDRIGRNDYVPNNDDILL</sequence>
<evidence type="ECO:0000313" key="8">
    <source>
        <dbReference type="Proteomes" id="UP000023152"/>
    </source>
</evidence>
<dbReference type="EMBL" id="ASPP01006055">
    <property type="protein sequence ID" value="ETO29457.1"/>
    <property type="molecule type" value="Genomic_DNA"/>
</dbReference>
<dbReference type="InterPro" id="IPR001019">
    <property type="entry name" value="Gprotein_alpha_su"/>
</dbReference>
<proteinExistence type="predicted"/>
<dbReference type="SUPFAM" id="SSF52540">
    <property type="entry name" value="P-loop containing nucleoside triphosphate hydrolases"/>
    <property type="match status" value="1"/>
</dbReference>
<feature type="binding site" evidence="6">
    <location>
        <position position="42"/>
    </location>
    <ligand>
        <name>Mg(2+)</name>
        <dbReference type="ChEBI" id="CHEBI:18420"/>
    </ligand>
</feature>
<dbReference type="PANTHER" id="PTHR10218">
    <property type="entry name" value="GTP-BINDING PROTEIN ALPHA SUBUNIT"/>
    <property type="match status" value="1"/>
</dbReference>
<dbReference type="PRINTS" id="PR00318">
    <property type="entry name" value="GPROTEINA"/>
</dbReference>
<dbReference type="GO" id="GO:0001664">
    <property type="term" value="F:G protein-coupled receptor binding"/>
    <property type="evidence" value="ECO:0007669"/>
    <property type="project" value="TreeGrafter"/>
</dbReference>
<dbReference type="GO" id="GO:0005834">
    <property type="term" value="C:heterotrimeric G-protein complex"/>
    <property type="evidence" value="ECO:0007669"/>
    <property type="project" value="TreeGrafter"/>
</dbReference>
<keyword evidence="4" id="KW-0807">Transducer</keyword>
<dbReference type="GO" id="GO:0005525">
    <property type="term" value="F:GTP binding"/>
    <property type="evidence" value="ECO:0007669"/>
    <property type="project" value="UniProtKB-KW"/>
</dbReference>
<accession>X6NW13</accession>
<feature type="binding site" evidence="5">
    <location>
        <begin position="170"/>
        <end position="171"/>
    </location>
    <ligand>
        <name>GTP</name>
        <dbReference type="ChEBI" id="CHEBI:37565"/>
    </ligand>
</feature>
<dbReference type="InterPro" id="IPR027417">
    <property type="entry name" value="P-loop_NTPase"/>
</dbReference>
<keyword evidence="6" id="KW-0460">Magnesium</keyword>
<dbReference type="GO" id="GO:0005737">
    <property type="term" value="C:cytoplasm"/>
    <property type="evidence" value="ECO:0007669"/>
    <property type="project" value="TreeGrafter"/>
</dbReference>
<dbReference type="InterPro" id="IPR011025">
    <property type="entry name" value="GproteinA_insert"/>
</dbReference>
<evidence type="ECO:0000256" key="1">
    <source>
        <dbReference type="ARBA" id="ARBA00022723"/>
    </source>
</evidence>
<organism evidence="7 8">
    <name type="scientific">Reticulomyxa filosa</name>
    <dbReference type="NCBI Taxonomy" id="46433"/>
    <lineage>
        <taxon>Eukaryota</taxon>
        <taxon>Sar</taxon>
        <taxon>Rhizaria</taxon>
        <taxon>Retaria</taxon>
        <taxon>Foraminifera</taxon>
        <taxon>Monothalamids</taxon>
        <taxon>Reticulomyxidae</taxon>
        <taxon>Reticulomyxa</taxon>
    </lineage>
</organism>
<dbReference type="GO" id="GO:0003924">
    <property type="term" value="F:GTPase activity"/>
    <property type="evidence" value="ECO:0007669"/>
    <property type="project" value="InterPro"/>
</dbReference>
<dbReference type="Gene3D" id="1.10.400.10">
    <property type="entry name" value="GI Alpha 1, domain 2-like"/>
    <property type="match status" value="1"/>
</dbReference>
<evidence type="ECO:0000256" key="5">
    <source>
        <dbReference type="PIRSR" id="PIRSR601019-1"/>
    </source>
</evidence>
<evidence type="ECO:0000256" key="2">
    <source>
        <dbReference type="ARBA" id="ARBA00022741"/>
    </source>
</evidence>
<gene>
    <name evidence="7" type="ORF">RFI_07664</name>
</gene>
<dbReference type="OrthoDB" id="5817230at2759"/>
<evidence type="ECO:0000313" key="7">
    <source>
        <dbReference type="EMBL" id="ETO29457.1"/>
    </source>
</evidence>
<keyword evidence="1 6" id="KW-0479">Metal-binding</keyword>
<keyword evidence="8" id="KW-1185">Reference proteome</keyword>